<dbReference type="OrthoDB" id="10354321at2759"/>
<sequence>MFETMSQTSKFRMRVSANNHRLEFQKRLTSWPAVRWSFICITHSLFKSLSLLSSLCRNLLFIYLSVTTTKRPWLAVLIALSGSHSIVSDISLSLPVVSLWSLMN</sequence>
<protein>
    <submittedName>
        <fullName evidence="1">Uncharacterized protein</fullName>
    </submittedName>
</protein>
<evidence type="ECO:0000313" key="1">
    <source>
        <dbReference type="EMBL" id="KAE8363488.1"/>
    </source>
</evidence>
<accession>A0A5N7A201</accession>
<evidence type="ECO:0000313" key="2">
    <source>
        <dbReference type="Proteomes" id="UP000326268"/>
    </source>
</evidence>
<dbReference type="RefSeq" id="XP_031926569.1">
    <property type="nucleotide sequence ID" value="XM_032077271.1"/>
</dbReference>
<dbReference type="GeneID" id="43661717"/>
<keyword evidence="2" id="KW-1185">Reference proteome</keyword>
<reference evidence="1 2" key="1">
    <citation type="submission" date="2019-04" db="EMBL/GenBank/DDBJ databases">
        <title>Friends and foes A comparative genomics studyof 23 Aspergillus species from section Flavi.</title>
        <authorList>
            <consortium name="DOE Joint Genome Institute"/>
            <person name="Kjaerbolling I."/>
            <person name="Vesth T."/>
            <person name="Frisvad J.C."/>
            <person name="Nybo J.L."/>
            <person name="Theobald S."/>
            <person name="Kildgaard S."/>
            <person name="Isbrandt T."/>
            <person name="Kuo A."/>
            <person name="Sato A."/>
            <person name="Lyhne E.K."/>
            <person name="Kogle M.E."/>
            <person name="Wiebenga A."/>
            <person name="Kun R.S."/>
            <person name="Lubbers R.J."/>
            <person name="Makela M.R."/>
            <person name="Barry K."/>
            <person name="Chovatia M."/>
            <person name="Clum A."/>
            <person name="Daum C."/>
            <person name="Haridas S."/>
            <person name="He G."/>
            <person name="LaButti K."/>
            <person name="Lipzen A."/>
            <person name="Mondo S."/>
            <person name="Riley R."/>
            <person name="Salamov A."/>
            <person name="Simmons B.A."/>
            <person name="Magnuson J.K."/>
            <person name="Henrissat B."/>
            <person name="Mortensen U.H."/>
            <person name="Larsen T.O."/>
            <person name="Devries R.P."/>
            <person name="Grigoriev I.V."/>
            <person name="Machida M."/>
            <person name="Baker S.E."/>
            <person name="Andersen M.R."/>
        </authorList>
    </citation>
    <scope>NUCLEOTIDE SEQUENCE [LARGE SCALE GENOMIC DNA]</scope>
    <source>
        <strain evidence="1 2">CBS 763.97</strain>
    </source>
</reference>
<name>A0A5N7A201_9EURO</name>
<dbReference type="AlphaFoldDB" id="A0A5N7A201"/>
<organism evidence="1 2">
    <name type="scientific">Aspergillus caelatus</name>
    <dbReference type="NCBI Taxonomy" id="61420"/>
    <lineage>
        <taxon>Eukaryota</taxon>
        <taxon>Fungi</taxon>
        <taxon>Dikarya</taxon>
        <taxon>Ascomycota</taxon>
        <taxon>Pezizomycotina</taxon>
        <taxon>Eurotiomycetes</taxon>
        <taxon>Eurotiomycetidae</taxon>
        <taxon>Eurotiales</taxon>
        <taxon>Aspergillaceae</taxon>
        <taxon>Aspergillus</taxon>
        <taxon>Aspergillus subgen. Circumdati</taxon>
    </lineage>
</organism>
<dbReference type="Proteomes" id="UP000326268">
    <property type="component" value="Unassembled WGS sequence"/>
</dbReference>
<gene>
    <name evidence="1" type="ORF">BDV27DRAFT_6736</name>
</gene>
<dbReference type="EMBL" id="ML737674">
    <property type="protein sequence ID" value="KAE8363488.1"/>
    <property type="molecule type" value="Genomic_DNA"/>
</dbReference>
<proteinExistence type="predicted"/>